<proteinExistence type="predicted"/>
<evidence type="ECO:0000313" key="2">
    <source>
        <dbReference type="EMBL" id="CAI9102636.1"/>
    </source>
</evidence>
<organism evidence="2 3">
    <name type="scientific">Oldenlandia corymbosa var. corymbosa</name>
    <dbReference type="NCBI Taxonomy" id="529605"/>
    <lineage>
        <taxon>Eukaryota</taxon>
        <taxon>Viridiplantae</taxon>
        <taxon>Streptophyta</taxon>
        <taxon>Embryophyta</taxon>
        <taxon>Tracheophyta</taxon>
        <taxon>Spermatophyta</taxon>
        <taxon>Magnoliopsida</taxon>
        <taxon>eudicotyledons</taxon>
        <taxon>Gunneridae</taxon>
        <taxon>Pentapetalae</taxon>
        <taxon>asterids</taxon>
        <taxon>lamiids</taxon>
        <taxon>Gentianales</taxon>
        <taxon>Rubiaceae</taxon>
        <taxon>Rubioideae</taxon>
        <taxon>Spermacoceae</taxon>
        <taxon>Hedyotis-Oldenlandia complex</taxon>
        <taxon>Oldenlandia</taxon>
    </lineage>
</organism>
<gene>
    <name evidence="2" type="ORF">OLC1_LOCUS11955</name>
</gene>
<dbReference type="Proteomes" id="UP001161247">
    <property type="component" value="Chromosome 4"/>
</dbReference>
<evidence type="ECO:0000256" key="1">
    <source>
        <dbReference type="SAM" id="MobiDB-lite"/>
    </source>
</evidence>
<dbReference type="EMBL" id="OX459121">
    <property type="protein sequence ID" value="CAI9102636.1"/>
    <property type="molecule type" value="Genomic_DNA"/>
</dbReference>
<evidence type="ECO:0000313" key="3">
    <source>
        <dbReference type="Proteomes" id="UP001161247"/>
    </source>
</evidence>
<dbReference type="PANTHER" id="PTHR37194">
    <property type="entry name" value="T2E6.7-RELATED"/>
    <property type="match status" value="1"/>
</dbReference>
<keyword evidence="3" id="KW-1185">Reference proteome</keyword>
<sequence>MEDPNATSLPPLVKATFQLGSESYSVMANKGDLSEQLVSMKEQSMSVLKEYLTKHNVPTDVPDEPDEVSSEDDAEIPPVKSKKRK</sequence>
<accession>A0AAV1D5Q9</accession>
<dbReference type="AlphaFoldDB" id="A0AAV1D5Q9"/>
<feature type="compositionally biased region" description="Acidic residues" evidence="1">
    <location>
        <begin position="61"/>
        <end position="75"/>
    </location>
</feature>
<reference evidence="2" key="1">
    <citation type="submission" date="2023-03" db="EMBL/GenBank/DDBJ databases">
        <authorList>
            <person name="Julca I."/>
        </authorList>
    </citation>
    <scope>NUCLEOTIDE SEQUENCE</scope>
</reference>
<feature type="region of interest" description="Disordered" evidence="1">
    <location>
        <begin position="55"/>
        <end position="85"/>
    </location>
</feature>
<dbReference type="PANTHER" id="PTHR37194:SF2">
    <property type="entry name" value="T2E6.7-RELATED"/>
    <property type="match status" value="1"/>
</dbReference>
<protein>
    <submittedName>
        <fullName evidence="2">OLC1v1000935C1</fullName>
    </submittedName>
</protein>
<name>A0AAV1D5Q9_OLDCO</name>